<keyword evidence="6" id="KW-1185">Reference proteome</keyword>
<feature type="region of interest" description="Disordered" evidence="2">
    <location>
        <begin position="1112"/>
        <end position="1525"/>
    </location>
</feature>
<name>A0A3P7CE85_SCHSO</name>
<evidence type="ECO:0000313" key="6">
    <source>
        <dbReference type="Proteomes" id="UP000275846"/>
    </source>
</evidence>
<dbReference type="InterPro" id="IPR001849">
    <property type="entry name" value="PH_domain"/>
</dbReference>
<dbReference type="InterPro" id="IPR003599">
    <property type="entry name" value="Ig_sub"/>
</dbReference>
<dbReference type="Gene3D" id="2.60.40.10">
    <property type="entry name" value="Immunoglobulins"/>
    <property type="match status" value="1"/>
</dbReference>
<feature type="compositionally biased region" description="Low complexity" evidence="2">
    <location>
        <begin position="1392"/>
        <end position="1401"/>
    </location>
</feature>
<dbReference type="Gene3D" id="2.30.29.30">
    <property type="entry name" value="Pleckstrin-homology domain (PH domain)/Phosphotyrosine-binding domain (PTB)"/>
    <property type="match status" value="1"/>
</dbReference>
<evidence type="ECO:0000259" key="3">
    <source>
        <dbReference type="PROSITE" id="PS50003"/>
    </source>
</evidence>
<dbReference type="InterPro" id="IPR050964">
    <property type="entry name" value="Striated_Muscle_Regulatory"/>
</dbReference>
<dbReference type="SUPFAM" id="SSF48726">
    <property type="entry name" value="Immunoglobulin"/>
    <property type="match status" value="2"/>
</dbReference>
<evidence type="ECO:0008006" key="7">
    <source>
        <dbReference type="Google" id="ProtNLM"/>
    </source>
</evidence>
<feature type="compositionally biased region" description="Basic and acidic residues" evidence="2">
    <location>
        <begin position="1364"/>
        <end position="1391"/>
    </location>
</feature>
<proteinExistence type="predicted"/>
<feature type="domain" description="Ig-like" evidence="4">
    <location>
        <begin position="726"/>
        <end position="804"/>
    </location>
</feature>
<feature type="compositionally biased region" description="Basic and acidic residues" evidence="2">
    <location>
        <begin position="1654"/>
        <end position="1684"/>
    </location>
</feature>
<dbReference type="EMBL" id="UYSU01033345">
    <property type="protein sequence ID" value="VDL92046.1"/>
    <property type="molecule type" value="Genomic_DNA"/>
</dbReference>
<dbReference type="Gene3D" id="1.20.900.10">
    <property type="entry name" value="Dbl homology (DH) domain"/>
    <property type="match status" value="1"/>
</dbReference>
<feature type="compositionally biased region" description="Basic and acidic residues" evidence="2">
    <location>
        <begin position="1332"/>
        <end position="1343"/>
    </location>
</feature>
<evidence type="ECO:0000256" key="2">
    <source>
        <dbReference type="SAM" id="MobiDB-lite"/>
    </source>
</evidence>
<feature type="region of interest" description="Disordered" evidence="2">
    <location>
        <begin position="1767"/>
        <end position="1802"/>
    </location>
</feature>
<feature type="compositionally biased region" description="Basic and acidic residues" evidence="2">
    <location>
        <begin position="1264"/>
        <end position="1313"/>
    </location>
</feature>
<gene>
    <name evidence="5" type="ORF">SSLN_LOCUS5661</name>
</gene>
<feature type="domain" description="PH" evidence="3">
    <location>
        <begin position="473"/>
        <end position="576"/>
    </location>
</feature>
<dbReference type="PROSITE" id="PS50003">
    <property type="entry name" value="PH_DOMAIN"/>
    <property type="match status" value="1"/>
</dbReference>
<dbReference type="PROSITE" id="PS50835">
    <property type="entry name" value="IG_LIKE"/>
    <property type="match status" value="1"/>
</dbReference>
<dbReference type="SUPFAM" id="SSF48065">
    <property type="entry name" value="DBL homology domain (DH-domain)"/>
    <property type="match status" value="1"/>
</dbReference>
<evidence type="ECO:0000256" key="1">
    <source>
        <dbReference type="ARBA" id="ARBA00022737"/>
    </source>
</evidence>
<protein>
    <recommendedName>
        <fullName evidence="7">Ig-like domain-containing protein</fullName>
    </recommendedName>
</protein>
<dbReference type="STRING" id="70667.A0A3P7CE85"/>
<sequence length="1972" mass="218210">MKIFQFIRLNEILDPDDFTLVVKAIYPGTMVLENQSPVGRLFFVSFSVDRNTRSSSVDLLSVEEGERLECLDADNPDRWVIARPPSGFLGDSSIEARGRGNAVCMLTHSPAKLSQGGNTREQFREEVLNISNKKQESSIKQKCLKRLFKVFEIFVCSPRLRLSSVLRRIKFNSHFYRSMRLSMLAGKSVPESVMAAISSPLSILGETITWRFDSLSLKPYALTEIIDLEEGYGVRVKRLERLLASLTGNILEGDKITAFPAEMQLALEGLQLHLSATVKLSEKLRAQMQMCAMNPTAAAQCFLDLEPEFAHYTAYLLHLSHLMCAYEKISTQKQDICFELTPITGTPPPSTNVATFNMDVKGIGSNGTSENRIGARQFLEQLFIPQAHLTSYESLLGYLARYAARSHKPTRKLEAAMAVVRQASRRAVELQQLWPFVVDMPSELGSLPPKGAVIQDLEQLPKPVVRLTNLKINRRKGGRLKPEDSTEGFLLLDPNYLIFLTEQSEAMDSPMYAVAWKIPLSDLRIRQSDQKEMENTMFELWDVGHSEDSIKSIVRVEAGSALSAETWLQDLEKSIKSQGVNPFLDKEAMEAHETADLESRKRYSQLVELDDWTEGENQFSELYYDVDELVQSIDGGIYDPDIILHQLTSVEGEDETSLTYYSAEGSMQHIETTDKRKNSSQNVRPANSVGTVDEVPNPFLEQKSGDWPEELTNEVVLTQSVSADKPFEHHAELQNINSSEGGELELTISTSSSEDETFTASWTFEGQPLSSSLGAQTQTTGGNVTLSVPYVTKIQHEGRYECTLVWPGGMRAVFPFQVKVHPAEDDVALTNDSSQQLRVRTIEQASVTVTQQYDEEDDSYAGSKGILIPRKGSTNTLGVVEVSTVPDETQVATTAIVSSTQHPGAPRKAGVSTGAVKTYYTTSASVHSVEQDHAVPHGETAPEMPTSVKPQIVQNTAQLKKVITCDIDFKQHTPPQRLVFNEGDKLLATLFVQLDRRTLREAKVFWTKDGKTVATAGVPVRTNKTDFTVSVKQEASGKTAEINLMKAITTQEDAGEYILWVEPKGSRFGPKQEAKEWGRIRVMVEKKPVLEGKEEEQAPESIKEIVEEIELTGDSSRSAADSDQDSKHLEAQGDKREQKETETDKVGQNKTAEEAEAKPQRKKSSGDDQMATDDAQSKTSVSQKEAEEAALRTQKTADVQNQSEKQKKEKIFPKAIDEVEVVEKVKKTSEASAKDTKAAEDKEEKPKQKKKQSSVTETEQPGEAGRKVEIGKEKEDKEKKPSAGKEEQHKTRKASRDETTVVDGEHTRTEVKAAEAAALLVEETPAKPKSSAVDEKHPSDNEPKTLTGEVGKETADADKEDETPEKPKKERKTGAAEKQDDEKKEKKEKKLAAAAAAAAGEANRKEDRLEPKDELNKAKEEKDEKTKRTAEEKDENRKKKEASKEESTVPDGEKVKPEVPSTKEAAEKPTKPEKAEKPSKNKEVKAVVEPAEQPAGSAEKEPKPAEKPEEAEKKVTEKKPVEAEVDKDTNAENLIKLAVGEKLKLTALANLDMRQLKTSNVYWTKDGKQIADLNFAPRAATFMARYLPKPPRATEVDLVKKTAVEVEDSGTYCLMSEPKIKSMRNNQPTQHALFQVVVASSPPAGSEAPECAPDEMKVEESKEVPVVTHPKDREPAIEGNDKETAPNSTASTATPDGAAQKPTEVAAEVPDIANGTPAESKVDYLKLGETSAEVAEVLDASEVAPREKTELSTDKDVYKVCEIPTAEEEDGRKLETKPKKPKKPKKHREKTSQEEKVEVRRVSKSEAVGIDTAVASKPLGQPPTQAIRCVELDAMRMMGDESVVVDEGQPICLTVVGLPEECEGLQWTRNGIHMLSSDPSGQFRPPFSSLSHPGEVATQMLIKAASPEDAGVYELTAGKRLGTRINEHKLAIRRRDPLSLVFAQAVDCDHHFNWEGTEVVALASTKQAREFL</sequence>
<feature type="compositionally biased region" description="Polar residues" evidence="2">
    <location>
        <begin position="1193"/>
        <end position="1203"/>
    </location>
</feature>
<dbReference type="InterPro" id="IPR035899">
    <property type="entry name" value="DBL_dom_sf"/>
</dbReference>
<feature type="compositionally biased region" description="Basic residues" evidence="2">
    <location>
        <begin position="1779"/>
        <end position="1789"/>
    </location>
</feature>
<dbReference type="CDD" id="cd00096">
    <property type="entry name" value="Ig"/>
    <property type="match status" value="1"/>
</dbReference>
<dbReference type="PANTHER" id="PTHR13817:SF73">
    <property type="entry name" value="FIBRONECTIN TYPE-III DOMAIN-CONTAINING PROTEIN"/>
    <property type="match status" value="1"/>
</dbReference>
<dbReference type="PANTHER" id="PTHR13817">
    <property type="entry name" value="TITIN"/>
    <property type="match status" value="1"/>
</dbReference>
<feature type="region of interest" description="Disordered" evidence="2">
    <location>
        <begin position="671"/>
        <end position="705"/>
    </location>
</feature>
<dbReference type="SMART" id="SM00409">
    <property type="entry name" value="IG"/>
    <property type="match status" value="4"/>
</dbReference>
<accession>A0A3P7CE85</accession>
<feature type="compositionally biased region" description="Basic and acidic residues" evidence="2">
    <location>
        <begin position="1464"/>
        <end position="1486"/>
    </location>
</feature>
<feature type="compositionally biased region" description="Low complexity" evidence="2">
    <location>
        <begin position="1685"/>
        <end position="1695"/>
    </location>
</feature>
<dbReference type="Proteomes" id="UP000275846">
    <property type="component" value="Unassembled WGS sequence"/>
</dbReference>
<feature type="compositionally biased region" description="Basic and acidic residues" evidence="2">
    <location>
        <begin position="1402"/>
        <end position="1457"/>
    </location>
</feature>
<feature type="compositionally biased region" description="Basic and acidic residues" evidence="2">
    <location>
        <begin position="1498"/>
        <end position="1525"/>
    </location>
</feature>
<dbReference type="InterPro" id="IPR011993">
    <property type="entry name" value="PH-like_dom_sf"/>
</dbReference>
<feature type="compositionally biased region" description="Basic and acidic residues" evidence="2">
    <location>
        <begin position="1790"/>
        <end position="1802"/>
    </location>
</feature>
<organism evidence="5 6">
    <name type="scientific">Schistocephalus solidus</name>
    <name type="common">Tapeworm</name>
    <dbReference type="NCBI Taxonomy" id="70667"/>
    <lineage>
        <taxon>Eukaryota</taxon>
        <taxon>Metazoa</taxon>
        <taxon>Spiralia</taxon>
        <taxon>Lophotrochozoa</taxon>
        <taxon>Platyhelminthes</taxon>
        <taxon>Cestoda</taxon>
        <taxon>Eucestoda</taxon>
        <taxon>Diphyllobothriidea</taxon>
        <taxon>Diphyllobothriidae</taxon>
        <taxon>Schistocephalus</taxon>
    </lineage>
</organism>
<keyword evidence="1" id="KW-0677">Repeat</keyword>
<dbReference type="OrthoDB" id="10072266at2759"/>
<feature type="region of interest" description="Disordered" evidence="2">
    <location>
        <begin position="1641"/>
        <end position="1719"/>
    </location>
</feature>
<evidence type="ECO:0000259" key="4">
    <source>
        <dbReference type="PROSITE" id="PS50835"/>
    </source>
</evidence>
<evidence type="ECO:0000313" key="5">
    <source>
        <dbReference type="EMBL" id="VDL92046.1"/>
    </source>
</evidence>
<feature type="compositionally biased region" description="Basic and acidic residues" evidence="2">
    <location>
        <begin position="1124"/>
        <end position="1159"/>
    </location>
</feature>
<feature type="compositionally biased region" description="Low complexity" evidence="2">
    <location>
        <begin position="1314"/>
        <end position="1323"/>
    </location>
</feature>
<dbReference type="InterPro" id="IPR013783">
    <property type="entry name" value="Ig-like_fold"/>
</dbReference>
<feature type="compositionally biased region" description="Polar residues" evidence="2">
    <location>
        <begin position="679"/>
        <end position="690"/>
    </location>
</feature>
<feature type="compositionally biased region" description="Basic and acidic residues" evidence="2">
    <location>
        <begin position="1204"/>
        <end position="1246"/>
    </location>
</feature>
<reference evidence="5 6" key="1">
    <citation type="submission" date="2018-11" db="EMBL/GenBank/DDBJ databases">
        <authorList>
            <consortium name="Pathogen Informatics"/>
        </authorList>
    </citation>
    <scope>NUCLEOTIDE SEQUENCE [LARGE SCALE GENOMIC DNA]</scope>
    <source>
        <strain evidence="5 6">NST_G2</strain>
    </source>
</reference>
<dbReference type="InterPro" id="IPR036179">
    <property type="entry name" value="Ig-like_dom_sf"/>
</dbReference>
<dbReference type="InterPro" id="IPR007110">
    <property type="entry name" value="Ig-like_dom"/>
</dbReference>